<proteinExistence type="predicted"/>
<dbReference type="PROSITE" id="PS50082">
    <property type="entry name" value="WD_REPEATS_2"/>
    <property type="match status" value="1"/>
</dbReference>
<dbReference type="SUPFAM" id="SSF47473">
    <property type="entry name" value="EF-hand"/>
    <property type="match status" value="1"/>
</dbReference>
<dbReference type="InterPro" id="IPR018247">
    <property type="entry name" value="EF_Hand_1_Ca_BS"/>
</dbReference>
<dbReference type="InterPro" id="IPR011992">
    <property type="entry name" value="EF-hand-dom_pair"/>
</dbReference>
<dbReference type="PROSITE" id="PS50222">
    <property type="entry name" value="EF_HAND_2"/>
    <property type="match status" value="1"/>
</dbReference>
<dbReference type="GO" id="GO:0005509">
    <property type="term" value="F:calcium ion binding"/>
    <property type="evidence" value="ECO:0007669"/>
    <property type="project" value="InterPro"/>
</dbReference>
<dbReference type="SMART" id="SM00320">
    <property type="entry name" value="WD40"/>
    <property type="match status" value="5"/>
</dbReference>
<dbReference type="InterPro" id="IPR001680">
    <property type="entry name" value="WD40_rpt"/>
</dbReference>
<dbReference type="PROSITE" id="PS00018">
    <property type="entry name" value="EF_HAND_1"/>
    <property type="match status" value="1"/>
</dbReference>
<dbReference type="SUPFAM" id="SSF50978">
    <property type="entry name" value="WD40 repeat-like"/>
    <property type="match status" value="1"/>
</dbReference>
<dbReference type="Proteomes" id="UP000192257">
    <property type="component" value="Unassembled WGS sequence"/>
</dbReference>
<reference evidence="6 7" key="1">
    <citation type="submission" date="2017-03" db="EMBL/GenBank/DDBJ databases">
        <title>An alternative strategy for trypanosome survival in the mammalian bloodstream revealed through genome and transcriptome analysis of the ubiquitous bovine parasite Trypanosoma (Megatrypanum) theileri.</title>
        <authorList>
            <person name="Kelly S."/>
            <person name="Ivens A."/>
            <person name="Mott A."/>
            <person name="O'Neill E."/>
            <person name="Emms D."/>
            <person name="Macleod O."/>
            <person name="Voorheis P."/>
            <person name="Matthews J."/>
            <person name="Matthews K."/>
            <person name="Carrington M."/>
        </authorList>
    </citation>
    <scope>NUCLEOTIDE SEQUENCE [LARGE SCALE GENOMIC DNA]</scope>
    <source>
        <strain evidence="6">Edinburgh</strain>
    </source>
</reference>
<dbReference type="VEuPathDB" id="TriTrypDB:TM35_000211140"/>
<dbReference type="Gene3D" id="2.130.10.10">
    <property type="entry name" value="YVTN repeat-like/Quinoprotein amine dehydrogenase"/>
    <property type="match status" value="2"/>
</dbReference>
<dbReference type="AlphaFoldDB" id="A0A1X0NSH5"/>
<dbReference type="PANTHER" id="PTHR19848">
    <property type="entry name" value="WD40 REPEAT PROTEIN"/>
    <property type="match status" value="1"/>
</dbReference>
<name>A0A1X0NSH5_9TRYP</name>
<dbReference type="STRING" id="67003.A0A1X0NSH5"/>
<feature type="domain" description="EF-hand" evidence="5">
    <location>
        <begin position="170"/>
        <end position="205"/>
    </location>
</feature>
<dbReference type="PROSITE" id="PS50294">
    <property type="entry name" value="WD_REPEATS_REGION"/>
    <property type="match status" value="1"/>
</dbReference>
<dbReference type="Gene3D" id="1.10.238.10">
    <property type="entry name" value="EF-hand"/>
    <property type="match status" value="1"/>
</dbReference>
<dbReference type="InterPro" id="IPR015943">
    <property type="entry name" value="WD40/YVTN_repeat-like_dom_sf"/>
</dbReference>
<evidence type="ECO:0000256" key="3">
    <source>
        <dbReference type="ARBA" id="ARBA00022837"/>
    </source>
</evidence>
<evidence type="ECO:0000313" key="7">
    <source>
        <dbReference type="Proteomes" id="UP000192257"/>
    </source>
</evidence>
<comment type="caution">
    <text evidence="6">The sequence shown here is derived from an EMBL/GenBank/DDBJ whole genome shotgun (WGS) entry which is preliminary data.</text>
</comment>
<evidence type="ECO:0000313" key="6">
    <source>
        <dbReference type="EMBL" id="ORC87508.1"/>
    </source>
</evidence>
<keyword evidence="7" id="KW-1185">Reference proteome</keyword>
<dbReference type="RefSeq" id="XP_028881574.1">
    <property type="nucleotide sequence ID" value="XM_029026964.1"/>
</dbReference>
<evidence type="ECO:0000256" key="2">
    <source>
        <dbReference type="ARBA" id="ARBA00022737"/>
    </source>
</evidence>
<dbReference type="InterPro" id="IPR002048">
    <property type="entry name" value="EF_hand_dom"/>
</dbReference>
<feature type="repeat" description="WD" evidence="4">
    <location>
        <begin position="287"/>
        <end position="328"/>
    </location>
</feature>
<keyword evidence="2" id="KW-0677">Repeat</keyword>
<dbReference type="PANTHER" id="PTHR19848:SF8">
    <property type="entry name" value="F-BOX AND WD REPEAT DOMAIN CONTAINING 7"/>
    <property type="match status" value="1"/>
</dbReference>
<sequence length="543" mass="60996">MGACISSFSHPSPRREVAATKTVVSSASTPVTFREHRSFDLPFDGYNPEINIYRSVLRVPNEKRSPSIAVLQRVIADRETQANCNVVGGISPVSSEGRLPTRKRQMSIVERTRRMSSIMNEFSERINSLLSMREDEDNESYLKRAFLLLDSQGRDALSEENLVKGLGALRSRHLISTMFAAADGNKDGYLDWEEFSRFFRYLKESNCILAENADLDFALERNMQNKIIQKTPVRQYLRDIKVLNLPSQAGRIKCIAMSGDLEMYAVSHRNDCTVHLYTLAGIEVRQLTGHSNSLLGITFSPDKRYIATASRDWTMILWDSTAGQAVQCVQHDGVVTAVAFSFNGRFLYTGCQDNIVRRLSIPKGKLKATLKGFSSTKPGVIVALATQHTKNEYVVFSRSCDKSAYIVDALNLAEPRQLSGHNTIVWHVRYNPDDSLILTGCEERLKIWNAQYLTIVADFDSKAFTLNDCGAFCTAAVFFPLGYENMLMVFTSRRQFYVINIDTGDILLDFTLRAPVYASASDFTSHGLVCGDDYGNVYNIKLL</sequence>
<dbReference type="Pfam" id="PF13499">
    <property type="entry name" value="EF-hand_7"/>
    <property type="match status" value="1"/>
</dbReference>
<protein>
    <submittedName>
        <fullName evidence="6">Putative WD40 repeat-containing protein</fullName>
    </submittedName>
</protein>
<dbReference type="EMBL" id="NBCO01000021">
    <property type="protein sequence ID" value="ORC87508.1"/>
    <property type="molecule type" value="Genomic_DNA"/>
</dbReference>
<dbReference type="Pfam" id="PF00400">
    <property type="entry name" value="WD40"/>
    <property type="match status" value="3"/>
</dbReference>
<gene>
    <name evidence="6" type="ORF">TM35_000211140</name>
</gene>
<accession>A0A1X0NSH5</accession>
<dbReference type="InterPro" id="IPR036322">
    <property type="entry name" value="WD40_repeat_dom_sf"/>
</dbReference>
<evidence type="ECO:0000256" key="1">
    <source>
        <dbReference type="ARBA" id="ARBA00022574"/>
    </source>
</evidence>
<keyword evidence="1 4" id="KW-0853">WD repeat</keyword>
<evidence type="ECO:0000256" key="4">
    <source>
        <dbReference type="PROSITE-ProRule" id="PRU00221"/>
    </source>
</evidence>
<dbReference type="GeneID" id="39986744"/>
<organism evidence="6 7">
    <name type="scientific">Trypanosoma theileri</name>
    <dbReference type="NCBI Taxonomy" id="67003"/>
    <lineage>
        <taxon>Eukaryota</taxon>
        <taxon>Discoba</taxon>
        <taxon>Euglenozoa</taxon>
        <taxon>Kinetoplastea</taxon>
        <taxon>Metakinetoplastina</taxon>
        <taxon>Trypanosomatida</taxon>
        <taxon>Trypanosomatidae</taxon>
        <taxon>Trypanosoma</taxon>
    </lineage>
</organism>
<evidence type="ECO:0000259" key="5">
    <source>
        <dbReference type="PROSITE" id="PS50222"/>
    </source>
</evidence>
<keyword evidence="3" id="KW-0106">Calcium</keyword>
<dbReference type="OrthoDB" id="538223at2759"/>